<name>A0A438FDN8_VITVI</name>
<dbReference type="EMBL" id="QGNW01000981">
    <property type="protein sequence ID" value="RVW58107.1"/>
    <property type="molecule type" value="Genomic_DNA"/>
</dbReference>
<protein>
    <submittedName>
        <fullName evidence="1">Uncharacterized protein</fullName>
    </submittedName>
</protein>
<organism evidence="1 2">
    <name type="scientific">Vitis vinifera</name>
    <name type="common">Grape</name>
    <dbReference type="NCBI Taxonomy" id="29760"/>
    <lineage>
        <taxon>Eukaryota</taxon>
        <taxon>Viridiplantae</taxon>
        <taxon>Streptophyta</taxon>
        <taxon>Embryophyta</taxon>
        <taxon>Tracheophyta</taxon>
        <taxon>Spermatophyta</taxon>
        <taxon>Magnoliopsida</taxon>
        <taxon>eudicotyledons</taxon>
        <taxon>Gunneridae</taxon>
        <taxon>Pentapetalae</taxon>
        <taxon>rosids</taxon>
        <taxon>Vitales</taxon>
        <taxon>Vitaceae</taxon>
        <taxon>Viteae</taxon>
        <taxon>Vitis</taxon>
    </lineage>
</organism>
<reference evidence="1 2" key="1">
    <citation type="journal article" date="2018" name="PLoS Genet.">
        <title>Population sequencing reveals clonal diversity and ancestral inbreeding in the grapevine cultivar Chardonnay.</title>
        <authorList>
            <person name="Roach M.J."/>
            <person name="Johnson D.L."/>
            <person name="Bohlmann J."/>
            <person name="van Vuuren H.J."/>
            <person name="Jones S.J."/>
            <person name="Pretorius I.S."/>
            <person name="Schmidt S.A."/>
            <person name="Borneman A.R."/>
        </authorList>
    </citation>
    <scope>NUCLEOTIDE SEQUENCE [LARGE SCALE GENOMIC DNA]</scope>
    <source>
        <strain evidence="2">cv. Chardonnay</strain>
        <tissue evidence="1">Leaf</tissue>
    </source>
</reference>
<proteinExistence type="predicted"/>
<accession>A0A438FDN8</accession>
<comment type="caution">
    <text evidence="1">The sequence shown here is derived from an EMBL/GenBank/DDBJ whole genome shotgun (WGS) entry which is preliminary data.</text>
</comment>
<dbReference type="Proteomes" id="UP000288805">
    <property type="component" value="Unassembled WGS sequence"/>
</dbReference>
<evidence type="ECO:0000313" key="2">
    <source>
        <dbReference type="Proteomes" id="UP000288805"/>
    </source>
</evidence>
<evidence type="ECO:0000313" key="1">
    <source>
        <dbReference type="EMBL" id="RVW58107.1"/>
    </source>
</evidence>
<sequence length="177" mass="19386">MLSARNLIAASGSPRNIYQYSPQKLAKDEIVPGEHYTVKELPLYQEAKEVDAERRRKLLEIEIRGKMKALSGRLPDRSGVWILLQRKLQQKGVSNDRGAVNAAPHSISSGPGRMSGLNHSDTSLAAVACLANVVEEAASINRPGNLNPDADAAVTTRWRKRGQKAKVSLPTTRIAWP</sequence>
<dbReference type="AlphaFoldDB" id="A0A438FDN8"/>
<gene>
    <name evidence="1" type="ORF">CK203_111126</name>
</gene>